<dbReference type="InterPro" id="IPR050971">
    <property type="entry name" value="Cadherin-domain_protein"/>
</dbReference>
<evidence type="ECO:0000256" key="3">
    <source>
        <dbReference type="ARBA" id="ARBA00022737"/>
    </source>
</evidence>
<organism evidence="12 13">
    <name type="scientific">Plakobranchus ocellatus</name>
    <dbReference type="NCBI Taxonomy" id="259542"/>
    <lineage>
        <taxon>Eukaryota</taxon>
        <taxon>Metazoa</taxon>
        <taxon>Spiralia</taxon>
        <taxon>Lophotrochozoa</taxon>
        <taxon>Mollusca</taxon>
        <taxon>Gastropoda</taxon>
        <taxon>Heterobranchia</taxon>
        <taxon>Euthyneura</taxon>
        <taxon>Panpulmonata</taxon>
        <taxon>Sacoglossa</taxon>
        <taxon>Placobranchoidea</taxon>
        <taxon>Plakobranchidae</taxon>
        <taxon>Plakobranchus</taxon>
    </lineage>
</organism>
<dbReference type="SUPFAM" id="SSF49313">
    <property type="entry name" value="Cadherin-like"/>
    <property type="match status" value="1"/>
</dbReference>
<feature type="transmembrane region" description="Helical" evidence="10">
    <location>
        <begin position="208"/>
        <end position="228"/>
    </location>
</feature>
<dbReference type="EMBL" id="BLXT01003738">
    <property type="protein sequence ID" value="GFO04284.1"/>
    <property type="molecule type" value="Genomic_DNA"/>
</dbReference>
<dbReference type="Gene3D" id="2.60.40.60">
    <property type="entry name" value="Cadherins"/>
    <property type="match status" value="2"/>
</dbReference>
<keyword evidence="4 8" id="KW-0106">Calcium</keyword>
<feature type="compositionally biased region" description="Basic and acidic residues" evidence="9">
    <location>
        <begin position="554"/>
        <end position="571"/>
    </location>
</feature>
<evidence type="ECO:0000256" key="1">
    <source>
        <dbReference type="ARBA" id="ARBA00004370"/>
    </source>
</evidence>
<evidence type="ECO:0000256" key="8">
    <source>
        <dbReference type="PROSITE-ProRule" id="PRU00043"/>
    </source>
</evidence>
<accession>A0AAV4ACZ8</accession>
<keyword evidence="13" id="KW-1185">Reference proteome</keyword>
<keyword evidence="3" id="KW-0677">Repeat</keyword>
<dbReference type="GO" id="GO:0016020">
    <property type="term" value="C:membrane"/>
    <property type="evidence" value="ECO:0007669"/>
    <property type="project" value="UniProtKB-SubCell"/>
</dbReference>
<evidence type="ECO:0000256" key="5">
    <source>
        <dbReference type="ARBA" id="ARBA00022889"/>
    </source>
</evidence>
<feature type="domain" description="Cadherin" evidence="11">
    <location>
        <begin position="1"/>
        <end position="69"/>
    </location>
</feature>
<comment type="subcellular location">
    <subcellularLocation>
        <location evidence="1">Membrane</location>
    </subcellularLocation>
</comment>
<evidence type="ECO:0000313" key="12">
    <source>
        <dbReference type="EMBL" id="GFO04284.1"/>
    </source>
</evidence>
<evidence type="ECO:0000256" key="9">
    <source>
        <dbReference type="SAM" id="MobiDB-lite"/>
    </source>
</evidence>
<evidence type="ECO:0000313" key="13">
    <source>
        <dbReference type="Proteomes" id="UP000735302"/>
    </source>
</evidence>
<dbReference type="InterPro" id="IPR015919">
    <property type="entry name" value="Cadherin-like_sf"/>
</dbReference>
<sequence length="801" mass="84975">MFRIDPLTGRVTTHGILDAENKAITNGMVVLTIRAQEQDTSRNQQQGDTTATVTLRVQVLDLDDNSPQFNAQTFSGSISEAASAGDYIAIAGPGFIAVDDIDKEEIHNRFSIHIEKDGQPWNVIKPSLNIAQDHATVLLMLAEDKALLGMSNSKLRFQIVARGVGATGRVSGGGSSTAADVELSVTSSPPGSLALQSNGDDFSTAENIIYVLLVLLVLSISITIFIACRTKGDKPATLPLFRRNSKYYVSKRGPNGGPPTLVEPETMGERGGQTDVENVVHSGEVEEGATEHSPTDVYEPYMSHRQNSTSNDAQPVAGASVTDTANNSRQNTVVSAVNRNRCDVTLLVNETDSLKRSSGSILNGGPGEIGIKDQRSTPAGNDNDVQESQATAQNALLSLLGNSYTANRCDVTSLKEAENACLETQRSNSESAEIQYANVESTAISVNVIKDTFETSKETKPSCDVTPLDQSPNALGRGSADKLKLKNETQEQLPLNKHERKCDLVPLHVSGDKTEDVQNPSAACSFKSESDSRNSSFSNKSTNDEALLIKPGHGKLDGLKAKQPKEPKENEASVQGKINVAFVDTVGEDGADFQTAKVKTINTRPLKKSSKDGLSEAPKGIFSTKPKSGVVSATSSKSPGTSLPQLAPKKVHLKSTKGAGNSPAQLSQPNVPPVALALPSFTGSPALAEEYVVIINPVYEPYTAPAQKTSPAKTTAGGLPQKNQVQKGCVGPSSTLAEKSPTENYMRKAKDLLSQVASSMINRGENTGADSATSYGGKSVQIADNNTLSSNPDSSEKFTHL</sequence>
<proteinExistence type="predicted"/>
<dbReference type="AlphaFoldDB" id="A0AAV4ACZ8"/>
<protein>
    <submittedName>
        <fullName evidence="12">Cadherin-23</fullName>
    </submittedName>
</protein>
<evidence type="ECO:0000256" key="6">
    <source>
        <dbReference type="ARBA" id="ARBA00022989"/>
    </source>
</evidence>
<dbReference type="PANTHER" id="PTHR24025:SF23">
    <property type="entry name" value="NEURAL-CADHERIN"/>
    <property type="match status" value="1"/>
</dbReference>
<dbReference type="GO" id="GO:0005509">
    <property type="term" value="F:calcium ion binding"/>
    <property type="evidence" value="ECO:0007669"/>
    <property type="project" value="UniProtKB-UniRule"/>
</dbReference>
<feature type="region of interest" description="Disordered" evidence="9">
    <location>
        <begin position="455"/>
        <end position="483"/>
    </location>
</feature>
<feature type="compositionally biased region" description="Polar residues" evidence="9">
    <location>
        <begin position="721"/>
        <end position="737"/>
    </location>
</feature>
<feature type="compositionally biased region" description="Polar residues" evidence="9">
    <location>
        <begin position="321"/>
        <end position="331"/>
    </location>
</feature>
<dbReference type="Proteomes" id="UP000735302">
    <property type="component" value="Unassembled WGS sequence"/>
</dbReference>
<keyword evidence="6 10" id="KW-1133">Transmembrane helix</keyword>
<name>A0AAV4ACZ8_9GAST</name>
<keyword evidence="2 10" id="KW-0812">Transmembrane</keyword>
<dbReference type="PROSITE" id="PS50268">
    <property type="entry name" value="CADHERIN_2"/>
    <property type="match status" value="1"/>
</dbReference>
<reference evidence="12 13" key="1">
    <citation type="journal article" date="2021" name="Elife">
        <title>Chloroplast acquisition without the gene transfer in kleptoplastic sea slugs, Plakobranchus ocellatus.</title>
        <authorList>
            <person name="Maeda T."/>
            <person name="Takahashi S."/>
            <person name="Yoshida T."/>
            <person name="Shimamura S."/>
            <person name="Takaki Y."/>
            <person name="Nagai Y."/>
            <person name="Toyoda A."/>
            <person name="Suzuki Y."/>
            <person name="Arimoto A."/>
            <person name="Ishii H."/>
            <person name="Satoh N."/>
            <person name="Nishiyama T."/>
            <person name="Hasebe M."/>
            <person name="Maruyama T."/>
            <person name="Minagawa J."/>
            <person name="Obokata J."/>
            <person name="Shigenobu S."/>
        </authorList>
    </citation>
    <scope>NUCLEOTIDE SEQUENCE [LARGE SCALE GENOMIC DNA]</scope>
</reference>
<feature type="region of interest" description="Disordered" evidence="9">
    <location>
        <begin position="707"/>
        <end position="744"/>
    </location>
</feature>
<feature type="region of interest" description="Disordered" evidence="9">
    <location>
        <begin position="305"/>
        <end position="331"/>
    </location>
</feature>
<dbReference type="GO" id="GO:0005911">
    <property type="term" value="C:cell-cell junction"/>
    <property type="evidence" value="ECO:0007669"/>
    <property type="project" value="TreeGrafter"/>
</dbReference>
<evidence type="ECO:0000256" key="10">
    <source>
        <dbReference type="SAM" id="Phobius"/>
    </source>
</evidence>
<evidence type="ECO:0000256" key="4">
    <source>
        <dbReference type="ARBA" id="ARBA00022837"/>
    </source>
</evidence>
<keyword evidence="5" id="KW-0130">Cell adhesion</keyword>
<evidence type="ECO:0000256" key="2">
    <source>
        <dbReference type="ARBA" id="ARBA00022692"/>
    </source>
</evidence>
<comment type="caution">
    <text evidence="12">The sequence shown here is derived from an EMBL/GenBank/DDBJ whole genome shotgun (WGS) entry which is preliminary data.</text>
</comment>
<gene>
    <name evidence="12" type="ORF">PoB_003078900</name>
</gene>
<feature type="region of interest" description="Disordered" evidence="9">
    <location>
        <begin position="251"/>
        <end position="273"/>
    </location>
</feature>
<evidence type="ECO:0000256" key="7">
    <source>
        <dbReference type="ARBA" id="ARBA00023136"/>
    </source>
</evidence>
<feature type="compositionally biased region" description="Polar residues" evidence="9">
    <location>
        <begin position="631"/>
        <end position="644"/>
    </location>
</feature>
<feature type="region of interest" description="Disordered" evidence="9">
    <location>
        <begin position="761"/>
        <end position="801"/>
    </location>
</feature>
<dbReference type="InterPro" id="IPR002126">
    <property type="entry name" value="Cadherin-like_dom"/>
</dbReference>
<feature type="region of interest" description="Disordered" evidence="9">
    <location>
        <begin position="511"/>
        <end position="574"/>
    </location>
</feature>
<keyword evidence="7 10" id="KW-0472">Membrane</keyword>
<evidence type="ECO:0000259" key="11">
    <source>
        <dbReference type="PROSITE" id="PS50268"/>
    </source>
</evidence>
<feature type="compositionally biased region" description="Polar residues" evidence="9">
    <location>
        <begin position="761"/>
        <end position="793"/>
    </location>
</feature>
<dbReference type="PANTHER" id="PTHR24025">
    <property type="entry name" value="DESMOGLEIN FAMILY MEMBER"/>
    <property type="match status" value="1"/>
</dbReference>
<dbReference type="GO" id="GO:0007156">
    <property type="term" value="P:homophilic cell adhesion via plasma membrane adhesion molecules"/>
    <property type="evidence" value="ECO:0007669"/>
    <property type="project" value="InterPro"/>
</dbReference>
<dbReference type="CDD" id="cd11304">
    <property type="entry name" value="Cadherin_repeat"/>
    <property type="match status" value="1"/>
</dbReference>
<feature type="region of interest" description="Disordered" evidence="9">
    <location>
        <begin position="356"/>
        <end position="386"/>
    </location>
</feature>
<feature type="region of interest" description="Disordered" evidence="9">
    <location>
        <begin position="606"/>
        <end position="647"/>
    </location>
</feature>